<organism evidence="1 2">
    <name type="scientific">Methylosinus sporium</name>
    <dbReference type="NCBI Taxonomy" id="428"/>
    <lineage>
        <taxon>Bacteria</taxon>
        <taxon>Pseudomonadati</taxon>
        <taxon>Pseudomonadota</taxon>
        <taxon>Alphaproteobacteria</taxon>
        <taxon>Hyphomicrobiales</taxon>
        <taxon>Methylocystaceae</taxon>
        <taxon>Methylosinus</taxon>
    </lineage>
</organism>
<accession>A0A2U1SST5</accession>
<evidence type="ECO:0000313" key="2">
    <source>
        <dbReference type="Proteomes" id="UP000245137"/>
    </source>
</evidence>
<proteinExistence type="predicted"/>
<sequence>MRGSAVPNPRRQMTKAQLDKWAKLKEEKSRLVDRAFQAHHDQFTTLREALEADPALAWKHAAVDAEIDAFEARMIAEDRAWRNSLGGFMPR</sequence>
<dbReference type="EMBL" id="PUIV01000006">
    <property type="protein sequence ID" value="PWB94679.1"/>
    <property type="molecule type" value="Genomic_DNA"/>
</dbReference>
<name>A0A2U1SST5_METSR</name>
<keyword evidence="2" id="KW-1185">Reference proteome</keyword>
<reference evidence="1 2" key="1">
    <citation type="journal article" date="2018" name="Appl. Microbiol. Biotechnol.">
        <title>Co-cultivation of the strictly anaerobic methanogen Methanosarcina barkeri with aerobic methanotrophs in an oxygen-limited membrane bioreactor.</title>
        <authorList>
            <person name="In 't Zandt M.H."/>
            <person name="van den Bosch T.J.M."/>
            <person name="Rijkers R."/>
            <person name="van Kessel M.A.H.J."/>
            <person name="Jetten M.S.M."/>
            <person name="Welte C.U."/>
        </authorList>
    </citation>
    <scope>NUCLEOTIDE SEQUENCE [LARGE SCALE GENOMIC DNA]</scope>
    <source>
        <strain evidence="1 2">DSM 17706</strain>
    </source>
</reference>
<evidence type="ECO:0000313" key="1">
    <source>
        <dbReference type="EMBL" id="PWB94679.1"/>
    </source>
</evidence>
<gene>
    <name evidence="1" type="ORF">C5689_06340</name>
</gene>
<protein>
    <submittedName>
        <fullName evidence="1">Uncharacterized protein</fullName>
    </submittedName>
</protein>
<dbReference type="Proteomes" id="UP000245137">
    <property type="component" value="Unassembled WGS sequence"/>
</dbReference>
<comment type="caution">
    <text evidence="1">The sequence shown here is derived from an EMBL/GenBank/DDBJ whole genome shotgun (WGS) entry which is preliminary data.</text>
</comment>
<dbReference type="AlphaFoldDB" id="A0A2U1SST5"/>